<dbReference type="InterPro" id="IPR038404">
    <property type="entry name" value="TRAP_DctP_sf"/>
</dbReference>
<accession>A0A9D1UV86</accession>
<evidence type="ECO:0000313" key="7">
    <source>
        <dbReference type="Proteomes" id="UP000824151"/>
    </source>
</evidence>
<dbReference type="PANTHER" id="PTHR33376:SF4">
    <property type="entry name" value="SIALIC ACID-BINDING PERIPLASMIC PROTEIN SIAP"/>
    <property type="match status" value="1"/>
</dbReference>
<protein>
    <submittedName>
        <fullName evidence="6">DctP family TRAP transporter solute-binding subunit</fullName>
    </submittedName>
</protein>
<gene>
    <name evidence="6" type="ORF">H9871_12490</name>
</gene>
<dbReference type="PANTHER" id="PTHR33376">
    <property type="match status" value="1"/>
</dbReference>
<evidence type="ECO:0000256" key="1">
    <source>
        <dbReference type="ARBA" id="ARBA00004196"/>
    </source>
</evidence>
<evidence type="ECO:0000256" key="3">
    <source>
        <dbReference type="ARBA" id="ARBA00022448"/>
    </source>
</evidence>
<comment type="subcellular location">
    <subcellularLocation>
        <location evidence="1">Cell envelope</location>
    </subcellularLocation>
</comment>
<reference evidence="6" key="1">
    <citation type="journal article" date="2021" name="PeerJ">
        <title>Extensive microbial diversity within the chicken gut microbiome revealed by metagenomics and culture.</title>
        <authorList>
            <person name="Gilroy R."/>
            <person name="Ravi A."/>
            <person name="Getino M."/>
            <person name="Pursley I."/>
            <person name="Horton D.L."/>
            <person name="Alikhan N.F."/>
            <person name="Baker D."/>
            <person name="Gharbi K."/>
            <person name="Hall N."/>
            <person name="Watson M."/>
            <person name="Adriaenssens E.M."/>
            <person name="Foster-Nyarko E."/>
            <person name="Jarju S."/>
            <person name="Secka A."/>
            <person name="Antonio M."/>
            <person name="Oren A."/>
            <person name="Chaudhuri R.R."/>
            <person name="La Ragione R."/>
            <person name="Hildebrand F."/>
            <person name="Pallen M.J."/>
        </authorList>
    </citation>
    <scope>NUCLEOTIDE SEQUENCE</scope>
    <source>
        <strain evidence="6">ChiHejej3B27-3195</strain>
    </source>
</reference>
<evidence type="ECO:0000313" key="6">
    <source>
        <dbReference type="EMBL" id="HIX00947.1"/>
    </source>
</evidence>
<dbReference type="PROSITE" id="PS51257">
    <property type="entry name" value="PROKAR_LIPOPROTEIN"/>
    <property type="match status" value="1"/>
</dbReference>
<feature type="chain" id="PRO_5039337377" evidence="5">
    <location>
        <begin position="24"/>
        <end position="333"/>
    </location>
</feature>
<evidence type="ECO:0000256" key="4">
    <source>
        <dbReference type="ARBA" id="ARBA00022729"/>
    </source>
</evidence>
<dbReference type="InterPro" id="IPR004682">
    <property type="entry name" value="TRAP_DctP"/>
</dbReference>
<keyword evidence="4 5" id="KW-0732">Signal</keyword>
<dbReference type="InterPro" id="IPR018389">
    <property type="entry name" value="DctP_fam"/>
</dbReference>
<comment type="similarity">
    <text evidence="2">Belongs to the bacterial solute-binding protein 7 family.</text>
</comment>
<evidence type="ECO:0000256" key="5">
    <source>
        <dbReference type="SAM" id="SignalP"/>
    </source>
</evidence>
<evidence type="ECO:0000256" key="2">
    <source>
        <dbReference type="ARBA" id="ARBA00009023"/>
    </source>
</evidence>
<dbReference type="Gene3D" id="3.40.190.170">
    <property type="entry name" value="Bacterial extracellular solute-binding protein, family 7"/>
    <property type="match status" value="1"/>
</dbReference>
<dbReference type="PIRSF" id="PIRSF006470">
    <property type="entry name" value="DctB"/>
    <property type="match status" value="1"/>
</dbReference>
<dbReference type="GO" id="GO:0030288">
    <property type="term" value="C:outer membrane-bounded periplasmic space"/>
    <property type="evidence" value="ECO:0007669"/>
    <property type="project" value="InterPro"/>
</dbReference>
<organism evidence="6 7">
    <name type="scientific">Candidatus Nesterenkonia stercoripullorum</name>
    <dbReference type="NCBI Taxonomy" id="2838701"/>
    <lineage>
        <taxon>Bacteria</taxon>
        <taxon>Bacillati</taxon>
        <taxon>Actinomycetota</taxon>
        <taxon>Actinomycetes</taxon>
        <taxon>Micrococcales</taxon>
        <taxon>Micrococcaceae</taxon>
        <taxon>Nesterenkonia</taxon>
    </lineage>
</organism>
<keyword evidence="3" id="KW-0813">Transport</keyword>
<dbReference type="AlphaFoldDB" id="A0A9D1UV86"/>
<reference evidence="6" key="2">
    <citation type="submission" date="2021-04" db="EMBL/GenBank/DDBJ databases">
        <authorList>
            <person name="Gilroy R."/>
        </authorList>
    </citation>
    <scope>NUCLEOTIDE SEQUENCE</scope>
    <source>
        <strain evidence="6">ChiHejej3B27-3195</strain>
    </source>
</reference>
<comment type="caution">
    <text evidence="6">The sequence shown here is derived from an EMBL/GenBank/DDBJ whole genome shotgun (WGS) entry which is preliminary data.</text>
</comment>
<dbReference type="Proteomes" id="UP000824151">
    <property type="component" value="Unassembled WGS sequence"/>
</dbReference>
<dbReference type="PROSITE" id="PS51318">
    <property type="entry name" value="TAT"/>
    <property type="match status" value="1"/>
</dbReference>
<dbReference type="NCBIfam" id="NF037995">
    <property type="entry name" value="TRAP_S1"/>
    <property type="match status" value="1"/>
</dbReference>
<dbReference type="GO" id="GO:0055085">
    <property type="term" value="P:transmembrane transport"/>
    <property type="evidence" value="ECO:0007669"/>
    <property type="project" value="InterPro"/>
</dbReference>
<feature type="signal peptide" evidence="5">
    <location>
        <begin position="1"/>
        <end position="23"/>
    </location>
</feature>
<dbReference type="Pfam" id="PF03480">
    <property type="entry name" value="DctP"/>
    <property type="match status" value="1"/>
</dbReference>
<dbReference type="InterPro" id="IPR006311">
    <property type="entry name" value="TAT_signal"/>
</dbReference>
<dbReference type="EMBL" id="DXGD01000464">
    <property type="protein sequence ID" value="HIX00947.1"/>
    <property type="molecule type" value="Genomic_DNA"/>
</dbReference>
<proteinExistence type="inferred from homology"/>
<dbReference type="NCBIfam" id="TIGR00787">
    <property type="entry name" value="dctP"/>
    <property type="match status" value="1"/>
</dbReference>
<name>A0A9D1UV86_9MICC</name>
<sequence length="333" mass="36264">MSRSFSRRSLLLGGLGLTTAAMAGCAAPSERGIADIAVFAGSLPETTPTGVGVHAMVDYLNDSGADFEASAFFDTALGDASTMINGLQEGTIDVGISGSSYFSGLVPELQAFELPFIFEDLERARAVTGPGAARDHIVDLFESTRVVGLSIWENGMRQLTNNVRAIHTPEDLQGIRIRTLPSPIQQAAWSAMGGLPQSIDAAELYTALQQGTVQAQENPLAEIEFRAFYEVQDHLSMTSHVYTPFMMGVSRRTWDRITEEQRTVLQEAAEVGRSAQLEANDIAEEEARGVLEEHGVQIVDDPDREAFRKLGVTVWDQFTDSYGQQLLDIIESM</sequence>